<protein>
    <submittedName>
        <fullName evidence="2">Uncharacterized protein</fullName>
    </submittedName>
</protein>
<dbReference type="SUPFAM" id="SSF52540">
    <property type="entry name" value="P-loop containing nucleoside triphosphate hydrolases"/>
    <property type="match status" value="1"/>
</dbReference>
<comment type="caution">
    <text evidence="2">The sequence shown here is derived from an EMBL/GenBank/DDBJ whole genome shotgun (WGS) entry which is preliminary data.</text>
</comment>
<accession>A0ABN8LU61</accession>
<evidence type="ECO:0000313" key="3">
    <source>
        <dbReference type="Proteomes" id="UP001159427"/>
    </source>
</evidence>
<feature type="compositionally biased region" description="Basic residues" evidence="1">
    <location>
        <begin position="93"/>
        <end position="105"/>
    </location>
</feature>
<gene>
    <name evidence="2" type="ORF">PEVE_00007975</name>
</gene>
<name>A0ABN8LU61_9CNID</name>
<dbReference type="Proteomes" id="UP001159427">
    <property type="component" value="Unassembled WGS sequence"/>
</dbReference>
<dbReference type="EMBL" id="CALNXI010000154">
    <property type="protein sequence ID" value="CAH3020641.1"/>
    <property type="molecule type" value="Genomic_DNA"/>
</dbReference>
<dbReference type="Gene3D" id="3.40.50.300">
    <property type="entry name" value="P-loop containing nucleotide triphosphate hydrolases"/>
    <property type="match status" value="1"/>
</dbReference>
<reference evidence="2 3" key="1">
    <citation type="submission" date="2022-05" db="EMBL/GenBank/DDBJ databases">
        <authorList>
            <consortium name="Genoscope - CEA"/>
            <person name="William W."/>
        </authorList>
    </citation>
    <scope>NUCLEOTIDE SEQUENCE [LARGE SCALE GENOMIC DNA]</scope>
</reference>
<feature type="region of interest" description="Disordered" evidence="1">
    <location>
        <begin position="75"/>
        <end position="105"/>
    </location>
</feature>
<keyword evidence="3" id="KW-1185">Reference proteome</keyword>
<evidence type="ECO:0000256" key="1">
    <source>
        <dbReference type="SAM" id="MobiDB-lite"/>
    </source>
</evidence>
<sequence length="385" mass="44313">MRKLYSGVVAVKTTKKCGKHYHLCVKLDRNQRWLSSKEFLRNEYGINANYSSKHHNYYSAWTYVTKEDENFIESAGHPDLKNASEPKTSAASRAKRNNKHKRKRKRLRTFEVTEIIVEKNVKSLVELQALAHQQKKEGKTDLVEFLVNRTPRAVADILNTAWEIENAADKLARSKKTRLELLQEAKEKECTEGCDGLWKICAEEILANNQVPLQVFRDAVCDLLIKGRGKYRNIMITGNANCGKTFLLNPLTLIFNTFCNPASGSFAWVGVQNAECIFLNDFRWSPQVIPWHDLLLMLEGHVVHLPAPKTHFAKDISLTSDTPIFCTGKHRLMYIKNGIVDERECGMMEVRWKIFHFTYQIPREQQRDLPSCARCFAELILPSLT</sequence>
<organism evidence="2 3">
    <name type="scientific">Porites evermanni</name>
    <dbReference type="NCBI Taxonomy" id="104178"/>
    <lineage>
        <taxon>Eukaryota</taxon>
        <taxon>Metazoa</taxon>
        <taxon>Cnidaria</taxon>
        <taxon>Anthozoa</taxon>
        <taxon>Hexacorallia</taxon>
        <taxon>Scleractinia</taxon>
        <taxon>Fungiina</taxon>
        <taxon>Poritidae</taxon>
        <taxon>Porites</taxon>
    </lineage>
</organism>
<dbReference type="InterPro" id="IPR027417">
    <property type="entry name" value="P-loop_NTPase"/>
</dbReference>
<evidence type="ECO:0000313" key="2">
    <source>
        <dbReference type="EMBL" id="CAH3020641.1"/>
    </source>
</evidence>
<proteinExistence type="predicted"/>